<dbReference type="AlphaFoldDB" id="A0A4R9K695"/>
<sequence>MKRFCLILILIFFSFIGCSKSKDKSNAVDALLGRLLIRNQLASGSSTTPSAIASELPTSLAVPVPRSIRKSSSSTRTTRKARLLQTRTFDETQLEDYYTSGYSGQIDLQSGGDYVAEILQESKRDLILLSSAYAKAKATPGVCIPGGSGTVTVTQSMLDEMVDGLENLGLSNAEAKTELSSLQDEGVLPTLGQVVPSPAMLYKASTNPDYDVEISYSFSDSIASPVVCPTNNKYQKLMKFKTDFSKIFSSSRKSLKSFGTTIDITASITNFSGTGKKDKTVLNFRRVLSSGKASKTITKTKFILEQCDADAANNSGNCVTLGYRNEDNYSGTKYTTTVEGRTDDDGGYIRTGYLDPDANEYYFYEEAFNASRELDYYSMYFFDLADDSNDDNGEVGDFSNYDKYYETTYRFEDQVILKINSGGVLGTGSFTGYDEFVIYPTGVDPNNDSIGEYQLGEGLYVDEDDDAVILIADDDTSEVYIDFYGELSDFNAGLQVWRVTYDTDSNPVYTSINTTLKKI</sequence>
<dbReference type="EMBL" id="RQGD01000014">
    <property type="protein sequence ID" value="TGL61775.1"/>
    <property type="molecule type" value="Genomic_DNA"/>
</dbReference>
<protein>
    <recommendedName>
        <fullName evidence="3">Lipoprotein</fullName>
    </recommendedName>
</protein>
<comment type="caution">
    <text evidence="1">The sequence shown here is derived from an EMBL/GenBank/DDBJ whole genome shotgun (WGS) entry which is preliminary data.</text>
</comment>
<reference evidence="1" key="1">
    <citation type="journal article" date="2019" name="PLoS Negl. Trop. Dis.">
        <title>Revisiting the worldwide diversity of Leptospira species in the environment.</title>
        <authorList>
            <person name="Vincent A.T."/>
            <person name="Schiettekatte O."/>
            <person name="Bourhy P."/>
            <person name="Veyrier F.J."/>
            <person name="Picardeau M."/>
        </authorList>
    </citation>
    <scope>NUCLEOTIDE SEQUENCE [LARGE SCALE GENOMIC DNA]</scope>
    <source>
        <strain evidence="1">201702476</strain>
    </source>
</reference>
<dbReference type="RefSeq" id="WP_135622228.1">
    <property type="nucleotide sequence ID" value="NZ_RQGD01000014.1"/>
</dbReference>
<evidence type="ECO:0000313" key="1">
    <source>
        <dbReference type="EMBL" id="TGL61775.1"/>
    </source>
</evidence>
<dbReference type="Proteomes" id="UP000297693">
    <property type="component" value="Unassembled WGS sequence"/>
</dbReference>
<name>A0A4R9K695_9LEPT</name>
<gene>
    <name evidence="1" type="ORF">EHQ58_03935</name>
</gene>
<accession>A0A4R9K695</accession>
<keyword evidence="2" id="KW-1185">Reference proteome</keyword>
<proteinExistence type="predicted"/>
<organism evidence="1 2">
    <name type="scientific">Leptospira ognonensis</name>
    <dbReference type="NCBI Taxonomy" id="2484945"/>
    <lineage>
        <taxon>Bacteria</taxon>
        <taxon>Pseudomonadati</taxon>
        <taxon>Spirochaetota</taxon>
        <taxon>Spirochaetia</taxon>
        <taxon>Leptospirales</taxon>
        <taxon>Leptospiraceae</taxon>
        <taxon>Leptospira</taxon>
    </lineage>
</organism>
<dbReference type="PROSITE" id="PS51257">
    <property type="entry name" value="PROKAR_LIPOPROTEIN"/>
    <property type="match status" value="1"/>
</dbReference>
<dbReference type="OrthoDB" id="314978at2"/>
<evidence type="ECO:0008006" key="3">
    <source>
        <dbReference type="Google" id="ProtNLM"/>
    </source>
</evidence>
<evidence type="ECO:0000313" key="2">
    <source>
        <dbReference type="Proteomes" id="UP000297693"/>
    </source>
</evidence>